<reference evidence="1 2" key="1">
    <citation type="submission" date="2018-11" db="EMBL/GenBank/DDBJ databases">
        <title>Pseudaminobacter arsenicus sp. nov., an arsenic-resistant bacterium isolated from arsenic-rich aquifers.</title>
        <authorList>
            <person name="Mu Y."/>
        </authorList>
    </citation>
    <scope>NUCLEOTIDE SEQUENCE [LARGE SCALE GENOMIC DNA]</scope>
    <source>
        <strain evidence="1 2">CB3</strain>
    </source>
</reference>
<evidence type="ECO:0000313" key="2">
    <source>
        <dbReference type="Proteomes" id="UP000281647"/>
    </source>
</evidence>
<accession>A0A432V3T1</accession>
<sequence length="166" mass="18844">MLAARAQLDFINSLVARFQRRDSVMQPLIVFQSQYIAIIALLRSVGHVFEKVDCDTSEREVWGNRKWAEWKRVPIFRSFIEPRRNDLLKEFKGGLEFRDSGFSTPAIVADPSMPGMTSIVTTLEAAELRDANGRLILPQVHEAVAFWDRCLAEAEAAFGEDRRSAS</sequence>
<gene>
    <name evidence="1" type="ORF">EET67_16350</name>
</gene>
<name>A0A432V3T1_9HYPH</name>
<comment type="caution">
    <text evidence="1">The sequence shown here is derived from an EMBL/GenBank/DDBJ whole genome shotgun (WGS) entry which is preliminary data.</text>
</comment>
<keyword evidence="2" id="KW-1185">Reference proteome</keyword>
<evidence type="ECO:0000313" key="1">
    <source>
        <dbReference type="EMBL" id="RUM96799.1"/>
    </source>
</evidence>
<dbReference type="RefSeq" id="WP_128627602.1">
    <property type="nucleotide sequence ID" value="NZ_RKST01000016.1"/>
</dbReference>
<dbReference type="EMBL" id="RKST01000016">
    <property type="protein sequence ID" value="RUM96799.1"/>
    <property type="molecule type" value="Genomic_DNA"/>
</dbReference>
<dbReference type="AlphaFoldDB" id="A0A432V3T1"/>
<dbReference type="OrthoDB" id="7575000at2"/>
<protein>
    <submittedName>
        <fullName evidence="1">Uncharacterized protein</fullName>
    </submittedName>
</protein>
<organism evidence="1 2">
    <name type="scientific">Borborobacter arsenicus</name>
    <dbReference type="NCBI Taxonomy" id="1851146"/>
    <lineage>
        <taxon>Bacteria</taxon>
        <taxon>Pseudomonadati</taxon>
        <taxon>Pseudomonadota</taxon>
        <taxon>Alphaproteobacteria</taxon>
        <taxon>Hyphomicrobiales</taxon>
        <taxon>Phyllobacteriaceae</taxon>
        <taxon>Borborobacter</taxon>
    </lineage>
</organism>
<proteinExistence type="predicted"/>
<dbReference type="Proteomes" id="UP000281647">
    <property type="component" value="Unassembled WGS sequence"/>
</dbReference>